<feature type="region of interest" description="Disordered" evidence="1">
    <location>
        <begin position="388"/>
        <end position="408"/>
    </location>
</feature>
<comment type="caution">
    <text evidence="2">The sequence shown here is derived from an EMBL/GenBank/DDBJ whole genome shotgun (WGS) entry which is preliminary data.</text>
</comment>
<evidence type="ECO:0000313" key="2">
    <source>
        <dbReference type="EMBL" id="KAF4459176.1"/>
    </source>
</evidence>
<name>A0A8H4KZG9_9HYPO</name>
<evidence type="ECO:0000313" key="3">
    <source>
        <dbReference type="Proteomes" id="UP000554235"/>
    </source>
</evidence>
<accession>A0A8H4KZG9</accession>
<keyword evidence="3" id="KW-1185">Reference proteome</keyword>
<organism evidence="2 3">
    <name type="scientific">Fusarium albosuccineum</name>
    <dbReference type="NCBI Taxonomy" id="1237068"/>
    <lineage>
        <taxon>Eukaryota</taxon>
        <taxon>Fungi</taxon>
        <taxon>Dikarya</taxon>
        <taxon>Ascomycota</taxon>
        <taxon>Pezizomycotina</taxon>
        <taxon>Sordariomycetes</taxon>
        <taxon>Hypocreomycetidae</taxon>
        <taxon>Hypocreales</taxon>
        <taxon>Nectriaceae</taxon>
        <taxon>Fusarium</taxon>
        <taxon>Fusarium decemcellulare species complex</taxon>
    </lineage>
</organism>
<reference evidence="2 3" key="1">
    <citation type="submission" date="2020-01" db="EMBL/GenBank/DDBJ databases">
        <title>Identification and distribution of gene clusters putatively required for synthesis of sphingolipid metabolism inhibitors in phylogenetically diverse species of the filamentous fungus Fusarium.</title>
        <authorList>
            <person name="Kim H.-S."/>
            <person name="Busman M."/>
            <person name="Brown D.W."/>
            <person name="Divon H."/>
            <person name="Uhlig S."/>
            <person name="Proctor R.H."/>
        </authorList>
    </citation>
    <scope>NUCLEOTIDE SEQUENCE [LARGE SCALE GENOMIC DNA]</scope>
    <source>
        <strain evidence="2 3">NRRL 20459</strain>
    </source>
</reference>
<feature type="region of interest" description="Disordered" evidence="1">
    <location>
        <begin position="261"/>
        <end position="356"/>
    </location>
</feature>
<proteinExistence type="predicted"/>
<dbReference type="OrthoDB" id="5232980at2759"/>
<dbReference type="AlphaFoldDB" id="A0A8H4KZG9"/>
<gene>
    <name evidence="2" type="ORF">FALBO_14067</name>
</gene>
<sequence>MAESASSAAPGSLPDRSHIIAVAKFLLRFLTGPQVSKINQQFLSSWDRNQQVMWTGNILEVAKKWASQRGKRTLSMAMGPLMKRDDSPCFKAGNGKGSLTRYMRGASALFAWHITADDVVTILCPPPPDRLNPGGGTNMQLVELPILTGKIGGRSVTRIDLIHPVVKGAEDFQYQFWPVDEVHIWIQEFAKASIPRTMWLQRARTSQVRQIEEMLRSISSNPEEDAIYNAILPKKASAVTEAATMPPQSVEEQIITDAAHEQKDTAPGNSEASSREGCKGQGIDGGESSVHEPKISKKQKKKIKKDEKKMRKKKQVAIGESALSSERGEADEESKIQQQTPGKNIEAKQPSVSVQDTTTLATESLDKYEAMNDLRQSQLSTSMATESPELLDMGNPSTQGEGLSKLSKKKLKKELKKIAKAKRDAEAAANMAASTTTSGARANKAAIRRNFRPAKIKNKQNQQLPQICQNCDSGRISSANKVRAQNRQTTCCCIACKADRAPQCAESPYLTRSKAFWLKTNAVLASTFQRLRQQYLQGTDEREGNRTCLLGKCSQPEVCLKPVQTSRFVIPAASSLSLKKAQDGR</sequence>
<evidence type="ECO:0000256" key="1">
    <source>
        <dbReference type="SAM" id="MobiDB-lite"/>
    </source>
</evidence>
<dbReference type="Proteomes" id="UP000554235">
    <property type="component" value="Unassembled WGS sequence"/>
</dbReference>
<protein>
    <submittedName>
        <fullName evidence="2">Uncharacterized protein</fullName>
    </submittedName>
</protein>
<dbReference type="EMBL" id="JAADYS010002232">
    <property type="protein sequence ID" value="KAF4459176.1"/>
    <property type="molecule type" value="Genomic_DNA"/>
</dbReference>